<evidence type="ECO:0008006" key="4">
    <source>
        <dbReference type="Google" id="ProtNLM"/>
    </source>
</evidence>
<keyword evidence="3" id="KW-1185">Reference proteome</keyword>
<organism evidence="2 3">
    <name type="scientific">Prorocentrum cordatum</name>
    <dbReference type="NCBI Taxonomy" id="2364126"/>
    <lineage>
        <taxon>Eukaryota</taxon>
        <taxon>Sar</taxon>
        <taxon>Alveolata</taxon>
        <taxon>Dinophyceae</taxon>
        <taxon>Prorocentrales</taxon>
        <taxon>Prorocentraceae</taxon>
        <taxon>Prorocentrum</taxon>
    </lineage>
</organism>
<reference evidence="2" key="1">
    <citation type="submission" date="2023-10" db="EMBL/GenBank/DDBJ databases">
        <authorList>
            <person name="Chen Y."/>
            <person name="Shah S."/>
            <person name="Dougan E. K."/>
            <person name="Thang M."/>
            <person name="Chan C."/>
        </authorList>
    </citation>
    <scope>NUCLEOTIDE SEQUENCE [LARGE SCALE GENOMIC DNA]</scope>
</reference>
<protein>
    <recommendedName>
        <fullName evidence="4">Arb2 domain-containing protein</fullName>
    </recommendedName>
</protein>
<accession>A0ABN9PH59</accession>
<evidence type="ECO:0000313" key="2">
    <source>
        <dbReference type="EMBL" id="CAK0791826.1"/>
    </source>
</evidence>
<feature type="compositionally biased region" description="Low complexity" evidence="1">
    <location>
        <begin position="581"/>
        <end position="601"/>
    </location>
</feature>
<comment type="caution">
    <text evidence="2">The sequence shown here is derived from an EMBL/GenBank/DDBJ whole genome shotgun (WGS) entry which is preliminary data.</text>
</comment>
<dbReference type="Gene3D" id="3.90.228.10">
    <property type="match status" value="1"/>
</dbReference>
<evidence type="ECO:0000256" key="1">
    <source>
        <dbReference type="SAM" id="MobiDB-lite"/>
    </source>
</evidence>
<feature type="region of interest" description="Disordered" evidence="1">
    <location>
        <begin position="136"/>
        <end position="203"/>
    </location>
</feature>
<dbReference type="Proteomes" id="UP001189429">
    <property type="component" value="Unassembled WGS sequence"/>
</dbReference>
<dbReference type="EMBL" id="CAUYUJ010000669">
    <property type="protein sequence ID" value="CAK0791826.1"/>
    <property type="molecule type" value="Genomic_DNA"/>
</dbReference>
<name>A0ABN9PH59_9DINO</name>
<feature type="compositionally biased region" description="Basic and acidic residues" evidence="1">
    <location>
        <begin position="174"/>
        <end position="190"/>
    </location>
</feature>
<evidence type="ECO:0000313" key="3">
    <source>
        <dbReference type="Proteomes" id="UP001189429"/>
    </source>
</evidence>
<gene>
    <name evidence="2" type="ORF">PCOR1329_LOCUS2618</name>
</gene>
<proteinExistence type="predicted"/>
<sequence>MSAEAPVGDGVAEQAPPAERRFVKYHGRRPLRAGERVHVFDAVKGDWETDCEVVSVLDAPLTLATFEVPAGSVTVTIRNESGVGRRTIQPEFFSTMVKCVEDDPAETLEDERVAAAWEAVFARFQAGGQVELVREGTFHGPPLQSGGLDRSDPKGQSGVPNTTDAGGVSSLPSTRKDGDAEHRADNHDPTPRAAMPPSRVPQKGVMLPDLHNVSILGDDFTPTALGGSLPEPPAYDRRKQKVLIIGVGFGLKVNERQFNMIRDAGFQTKVLHDVPNPELPNFDMAPHIYKLRDTIREYKPDLLAVGSKGGAYLAVLWKLRYWTGPTVVLNRHPTLTELPKDANVVLAHGSNDEVYPQPRKRLEAVIRTGDPNRCLLYYTNNSGLLAGRTLTRQGDFHNMESLLLYDCLPRLCDAALCREGPEMQLMQSWMQMTSDERSEAERWLGFSMSDLRRLWDRDSQGAGEGVAFEVPPGCEEWDAVSAIFKAQPKVARAYHDMNPGMWQNVEIARIDRIENAPQDDGCEVYARTMQRGLEQQGLTFRPGLHTRWAFHGSSAVEEIVRDPVAGFQPLLGGSRASTVWGPGERTSPGTPSTSTTGGSAGSCLTAAGRSFSVCS</sequence>
<feature type="region of interest" description="Disordered" evidence="1">
    <location>
        <begin position="575"/>
        <end position="601"/>
    </location>
</feature>